<dbReference type="GO" id="GO:0015749">
    <property type="term" value="P:monosaccharide transmembrane transport"/>
    <property type="evidence" value="ECO:0007669"/>
    <property type="project" value="UniProtKB-ARBA"/>
</dbReference>
<evidence type="ECO:0000256" key="2">
    <source>
        <dbReference type="ARBA" id="ARBA00004533"/>
    </source>
</evidence>
<dbReference type="Gene3D" id="3.40.50.300">
    <property type="entry name" value="P-loop containing nucleotide triphosphate hydrolases"/>
    <property type="match status" value="2"/>
</dbReference>
<dbReference type="InterPro" id="IPR027417">
    <property type="entry name" value="P-loop_NTPase"/>
</dbReference>
<evidence type="ECO:0000256" key="7">
    <source>
        <dbReference type="ARBA" id="ARBA00022741"/>
    </source>
</evidence>
<dbReference type="InterPro" id="IPR003593">
    <property type="entry name" value="AAA+_ATPase"/>
</dbReference>
<dbReference type="PROSITE" id="PS50893">
    <property type="entry name" value="ABC_TRANSPORTER_2"/>
    <property type="match status" value="2"/>
</dbReference>
<dbReference type="PANTHER" id="PTHR43790:SF3">
    <property type="entry name" value="D-ALLOSE IMPORT ATP-BINDING PROTEIN ALSA-RELATED"/>
    <property type="match status" value="1"/>
</dbReference>
<feature type="domain" description="ABC transporter" evidence="11">
    <location>
        <begin position="6"/>
        <end position="243"/>
    </location>
</feature>
<feature type="domain" description="ABC transporter" evidence="11">
    <location>
        <begin position="256"/>
        <end position="497"/>
    </location>
</feature>
<keyword evidence="13" id="KW-1185">Reference proteome</keyword>
<evidence type="ECO:0000313" key="12">
    <source>
        <dbReference type="EMBL" id="GGE26045.1"/>
    </source>
</evidence>
<dbReference type="PROSITE" id="PS00211">
    <property type="entry name" value="ABC_TRANSPORTER_1"/>
    <property type="match status" value="1"/>
</dbReference>
<comment type="caution">
    <text evidence="12">The sequence shown here is derived from an EMBL/GenBank/DDBJ whole genome shotgun (WGS) entry which is preliminary data.</text>
</comment>
<dbReference type="InterPro" id="IPR050107">
    <property type="entry name" value="ABC_carbohydrate_import_ATPase"/>
</dbReference>
<evidence type="ECO:0000259" key="11">
    <source>
        <dbReference type="PROSITE" id="PS50893"/>
    </source>
</evidence>
<dbReference type="FunFam" id="3.40.50.300:FF:000127">
    <property type="entry name" value="Ribose import ATP-binding protein RbsA"/>
    <property type="match status" value="1"/>
</dbReference>
<evidence type="ECO:0000256" key="3">
    <source>
        <dbReference type="ARBA" id="ARBA00022448"/>
    </source>
</evidence>
<name>A0A8J2VIF3_9BACL</name>
<evidence type="ECO:0000256" key="5">
    <source>
        <dbReference type="ARBA" id="ARBA00022597"/>
    </source>
</evidence>
<dbReference type="GO" id="GO:0016887">
    <property type="term" value="F:ATP hydrolysis activity"/>
    <property type="evidence" value="ECO:0007669"/>
    <property type="project" value="InterPro"/>
</dbReference>
<evidence type="ECO:0000313" key="13">
    <source>
        <dbReference type="Proteomes" id="UP000625210"/>
    </source>
</evidence>
<dbReference type="PANTHER" id="PTHR43790">
    <property type="entry name" value="CARBOHYDRATE TRANSPORT ATP-BINDING PROTEIN MG119-RELATED"/>
    <property type="match status" value="1"/>
</dbReference>
<keyword evidence="3" id="KW-0813">Transport</keyword>
<reference evidence="12" key="1">
    <citation type="journal article" date="2014" name="Int. J. Syst. Evol. Microbiol.">
        <title>Complete genome sequence of Corynebacterium casei LMG S-19264T (=DSM 44701T), isolated from a smear-ripened cheese.</title>
        <authorList>
            <consortium name="US DOE Joint Genome Institute (JGI-PGF)"/>
            <person name="Walter F."/>
            <person name="Albersmeier A."/>
            <person name="Kalinowski J."/>
            <person name="Ruckert C."/>
        </authorList>
    </citation>
    <scope>NUCLEOTIDE SEQUENCE</scope>
    <source>
        <strain evidence="12">CGMCC 1.15179</strain>
    </source>
</reference>
<organism evidence="12 13">
    <name type="scientific">Marinithermofilum abyssi</name>
    <dbReference type="NCBI Taxonomy" id="1571185"/>
    <lineage>
        <taxon>Bacteria</taxon>
        <taxon>Bacillati</taxon>
        <taxon>Bacillota</taxon>
        <taxon>Bacilli</taxon>
        <taxon>Bacillales</taxon>
        <taxon>Thermoactinomycetaceae</taxon>
        <taxon>Marinithermofilum</taxon>
    </lineage>
</organism>
<evidence type="ECO:0000256" key="6">
    <source>
        <dbReference type="ARBA" id="ARBA00022737"/>
    </source>
</evidence>
<evidence type="ECO:0000256" key="4">
    <source>
        <dbReference type="ARBA" id="ARBA00022475"/>
    </source>
</evidence>
<evidence type="ECO:0000256" key="1">
    <source>
        <dbReference type="ARBA" id="ARBA00004202"/>
    </source>
</evidence>
<evidence type="ECO:0000256" key="9">
    <source>
        <dbReference type="ARBA" id="ARBA00022967"/>
    </source>
</evidence>
<dbReference type="RefSeq" id="WP_188648725.1">
    <property type="nucleotide sequence ID" value="NZ_BMHQ01000012.1"/>
</dbReference>
<dbReference type="SMART" id="SM00382">
    <property type="entry name" value="AAA"/>
    <property type="match status" value="2"/>
</dbReference>
<dbReference type="AlphaFoldDB" id="A0A8J2VIF3"/>
<dbReference type="SUPFAM" id="SSF52540">
    <property type="entry name" value="P-loop containing nucleoside triphosphate hydrolases"/>
    <property type="match status" value="2"/>
</dbReference>
<keyword evidence="4" id="KW-1003">Cell membrane</keyword>
<keyword evidence="7" id="KW-0547">Nucleotide-binding</keyword>
<evidence type="ECO:0000256" key="10">
    <source>
        <dbReference type="ARBA" id="ARBA00023136"/>
    </source>
</evidence>
<sequence>MSVALLDLRGIQKSFLGVQALAGVDLHVRAGEVLAVLGENGAGKSTLMKVIAGVHQPDHGEIRVDGKPVTIKNTQHAQALGISIIHQEFNLIPHLSVAENIFLGREPMKPGRLLIDWKKMMEETRALLKKVGLSVHPKRLVGSLNVAEQQLVEIAKSLSFQPKVIIMDEPTAALNDEETHNLFAIIQELKEAGTGIIYISHRLEEIFHISDHIMILRDGTFVDRLRTDAANKDQVVALMVGRELTDYYPVLAEPSDQVQMEVRNLFAGGRLHQVSFRVHKGEILGIAGLMGAGRSELAKALFGVIPVEGGDILLNGTKMMPKSPKHAIRQGIAMVSDDRKGEGLVLSMSIEENLTLANLDPVIHFGWINQSKQKEVVSRNMERLKIKAASSELPVQFLSGGNQQKVVLGKWLETRPQVLILHEPTRGVDVGAKAEIYQLMKELAEQGVTILLLSSELPELMGMSHRILVMHEGRITGEFDRKEATQEKIMHCATGGDQSGVA</sequence>
<dbReference type="CDD" id="cd03216">
    <property type="entry name" value="ABC_Carb_Monos_I"/>
    <property type="match status" value="1"/>
</dbReference>
<dbReference type="Proteomes" id="UP000625210">
    <property type="component" value="Unassembled WGS sequence"/>
</dbReference>
<dbReference type="FunFam" id="3.40.50.300:FF:000126">
    <property type="entry name" value="Galactose/methyl galactoside import ATP-binding protein MglA"/>
    <property type="match status" value="1"/>
</dbReference>
<evidence type="ECO:0000256" key="8">
    <source>
        <dbReference type="ARBA" id="ARBA00022840"/>
    </source>
</evidence>
<keyword evidence="6" id="KW-0677">Repeat</keyword>
<keyword evidence="10" id="KW-0472">Membrane</keyword>
<dbReference type="GO" id="GO:0005886">
    <property type="term" value="C:plasma membrane"/>
    <property type="evidence" value="ECO:0007669"/>
    <property type="project" value="UniProtKB-SubCell"/>
</dbReference>
<proteinExistence type="predicted"/>
<dbReference type="InterPro" id="IPR003439">
    <property type="entry name" value="ABC_transporter-like_ATP-bd"/>
</dbReference>
<comment type="subcellular location">
    <subcellularLocation>
        <location evidence="2">Cell inner membrane</location>
    </subcellularLocation>
    <subcellularLocation>
        <location evidence="1">Cell membrane</location>
        <topology evidence="1">Peripheral membrane protein</topology>
    </subcellularLocation>
</comment>
<dbReference type="GO" id="GO:0005524">
    <property type="term" value="F:ATP binding"/>
    <property type="evidence" value="ECO:0007669"/>
    <property type="project" value="UniProtKB-KW"/>
</dbReference>
<protein>
    <submittedName>
        <fullName evidence="12">Ribose import ATP-binding protein RbsA</fullName>
    </submittedName>
</protein>
<keyword evidence="9" id="KW-1278">Translocase</keyword>
<keyword evidence="8 12" id="KW-0067">ATP-binding</keyword>
<dbReference type="Pfam" id="PF00005">
    <property type="entry name" value="ABC_tran"/>
    <property type="match status" value="2"/>
</dbReference>
<accession>A0A8J2VIF3</accession>
<gene>
    <name evidence="12" type="primary">rbsA</name>
    <name evidence="12" type="ORF">GCM10011571_30210</name>
</gene>
<dbReference type="InterPro" id="IPR017871">
    <property type="entry name" value="ABC_transporter-like_CS"/>
</dbReference>
<dbReference type="EMBL" id="BMHQ01000012">
    <property type="protein sequence ID" value="GGE26045.1"/>
    <property type="molecule type" value="Genomic_DNA"/>
</dbReference>
<keyword evidence="5" id="KW-0762">Sugar transport</keyword>
<dbReference type="CDD" id="cd03215">
    <property type="entry name" value="ABC_Carb_Monos_II"/>
    <property type="match status" value="1"/>
</dbReference>
<reference evidence="12" key="2">
    <citation type="submission" date="2020-09" db="EMBL/GenBank/DDBJ databases">
        <authorList>
            <person name="Sun Q."/>
            <person name="Zhou Y."/>
        </authorList>
    </citation>
    <scope>NUCLEOTIDE SEQUENCE</scope>
    <source>
        <strain evidence="12">CGMCC 1.15179</strain>
    </source>
</reference>